<sequence>MPVAPVGAGLPVGGGKTRKRLSPVLLTPRPSPDPLAGAYAYCNTPNRTQQTWEGHSPADYQLLSVQVMIRHGDRYPLYSIPRTRKPPLDCTLSPNKEPSHPLLAGFISHMTKEGRDNWDASLTSLPRLPNHSSCEMGELTQTGVVQQLRNGEVLRGAYLRGGRLLPARVEGGDVELETTGRSRTLQSGLALLYGLLGPFERSGGGPRVRQHWSALFCGRACDCPARQRHLEAEQRRQYRLRVADARLERTYAAMAAALGVATRTLRAANPVDALLCHLCHGLPFPCRLPDAHASARRNPPTPAPASCLTHAHLAQIRRQQEEDERQRRGAGLYHRYAILASQPYLERSAARMEHIARGNAPPRQPLLHLASAHDITMAPLLSALGLEGAAPFPSFAARLVLELWRRPAEGGGGRQKDGGRDGERGRERGKELKDKRANDDLFVRVLYNGEDLTFHTTFCRTHHQHTHTPLCPLDKFLRFARHDIFTPLNATSYQEACHANVP</sequence>
<organism evidence="7 8">
    <name type="scientific">Coilia grayii</name>
    <name type="common">Gray's grenadier anchovy</name>
    <dbReference type="NCBI Taxonomy" id="363190"/>
    <lineage>
        <taxon>Eukaryota</taxon>
        <taxon>Metazoa</taxon>
        <taxon>Chordata</taxon>
        <taxon>Craniata</taxon>
        <taxon>Vertebrata</taxon>
        <taxon>Euteleostomi</taxon>
        <taxon>Actinopterygii</taxon>
        <taxon>Neopterygii</taxon>
        <taxon>Teleostei</taxon>
        <taxon>Clupei</taxon>
        <taxon>Clupeiformes</taxon>
        <taxon>Clupeoidei</taxon>
        <taxon>Engraulidae</taxon>
        <taxon>Coilinae</taxon>
        <taxon>Coilia</taxon>
    </lineage>
</organism>
<dbReference type="CDD" id="cd07061">
    <property type="entry name" value="HP_HAP_like"/>
    <property type="match status" value="1"/>
</dbReference>
<keyword evidence="2" id="KW-0378">Hydrolase</keyword>
<accession>A0ABD1KAU5</accession>
<dbReference type="Proteomes" id="UP001591681">
    <property type="component" value="Unassembled WGS sequence"/>
</dbReference>
<evidence type="ECO:0000313" key="8">
    <source>
        <dbReference type="Proteomes" id="UP001591681"/>
    </source>
</evidence>
<comment type="caution">
    <text evidence="7">The sequence shown here is derived from an EMBL/GenBank/DDBJ whole genome shotgun (WGS) entry which is preliminary data.</text>
</comment>
<evidence type="ECO:0000256" key="3">
    <source>
        <dbReference type="ARBA" id="ARBA00036311"/>
    </source>
</evidence>
<dbReference type="InterPro" id="IPR050645">
    <property type="entry name" value="Histidine_acid_phosphatase"/>
</dbReference>
<comment type="similarity">
    <text evidence="1">Belongs to the histidine acid phosphatase family.</text>
</comment>
<feature type="region of interest" description="Disordered" evidence="6">
    <location>
        <begin position="1"/>
        <end position="22"/>
    </location>
</feature>
<evidence type="ECO:0000256" key="6">
    <source>
        <dbReference type="SAM" id="MobiDB-lite"/>
    </source>
</evidence>
<dbReference type="Pfam" id="PF00328">
    <property type="entry name" value="His_Phos_2"/>
    <property type="match status" value="1"/>
</dbReference>
<dbReference type="SUPFAM" id="SSF53254">
    <property type="entry name" value="Phosphoglycerate mutase-like"/>
    <property type="match status" value="1"/>
</dbReference>
<name>A0ABD1KAU5_9TELE</name>
<dbReference type="PROSITE" id="PS00616">
    <property type="entry name" value="HIS_ACID_PHOSPHAT_1"/>
    <property type="match status" value="1"/>
</dbReference>
<dbReference type="Gene3D" id="3.40.50.1240">
    <property type="entry name" value="Phosphoglycerate mutase-like"/>
    <property type="match status" value="1"/>
</dbReference>
<dbReference type="PANTHER" id="PTHR11567:SF110">
    <property type="entry name" value="2-PHOSPHOXYLOSE PHOSPHATASE 1"/>
    <property type="match status" value="1"/>
</dbReference>
<evidence type="ECO:0000256" key="4">
    <source>
        <dbReference type="ARBA" id="ARBA00040357"/>
    </source>
</evidence>
<proteinExistence type="inferred from homology"/>
<evidence type="ECO:0000256" key="1">
    <source>
        <dbReference type="ARBA" id="ARBA00005375"/>
    </source>
</evidence>
<gene>
    <name evidence="7" type="ORF">ACEWY4_008432</name>
</gene>
<dbReference type="InterPro" id="IPR029033">
    <property type="entry name" value="His_PPase_superfam"/>
</dbReference>
<feature type="region of interest" description="Disordered" evidence="6">
    <location>
        <begin position="408"/>
        <end position="432"/>
    </location>
</feature>
<dbReference type="EMBL" id="JBHFQA010000007">
    <property type="protein sequence ID" value="KAL2096284.1"/>
    <property type="molecule type" value="Genomic_DNA"/>
</dbReference>
<evidence type="ECO:0000313" key="7">
    <source>
        <dbReference type="EMBL" id="KAL2096284.1"/>
    </source>
</evidence>
<reference evidence="7 8" key="1">
    <citation type="submission" date="2024-09" db="EMBL/GenBank/DDBJ databases">
        <title>A chromosome-level genome assembly of Gray's grenadier anchovy, Coilia grayii.</title>
        <authorList>
            <person name="Fu Z."/>
        </authorList>
    </citation>
    <scope>NUCLEOTIDE SEQUENCE [LARGE SCALE GENOMIC DNA]</scope>
    <source>
        <strain evidence="7">G4</strain>
        <tissue evidence="7">Muscle</tissue>
    </source>
</reference>
<dbReference type="AlphaFoldDB" id="A0ABD1KAU5"/>
<dbReference type="GO" id="GO:0016787">
    <property type="term" value="F:hydrolase activity"/>
    <property type="evidence" value="ECO:0007669"/>
    <property type="project" value="UniProtKB-KW"/>
</dbReference>
<dbReference type="InterPro" id="IPR033379">
    <property type="entry name" value="Acid_Pase_AS"/>
</dbReference>
<comment type="catalytic activity">
    <reaction evidence="3">
        <text>3-O-[beta-D-GlcA-(1-&gt;3)-beta-D-Gal-(1-&gt;3)-beta-D-Gal-(1-&gt;4)-beta-D-2-O-P-Xyl]-L-seryl-[protein] + H2O = 3-O-(beta-D-GlcA-(1-&gt;3)-beta-D-Gal-(1-&gt;3)-beta-D-Gal-(1-&gt;4)-beta-D-Xyl)-L-seryl-[protein] + phosphate</text>
        <dbReference type="Rhea" id="RHEA:56512"/>
        <dbReference type="Rhea" id="RHEA-COMP:12573"/>
        <dbReference type="Rhea" id="RHEA-COMP:14559"/>
        <dbReference type="ChEBI" id="CHEBI:15377"/>
        <dbReference type="ChEBI" id="CHEBI:43474"/>
        <dbReference type="ChEBI" id="CHEBI:132093"/>
        <dbReference type="ChEBI" id="CHEBI:140495"/>
    </reaction>
</comment>
<dbReference type="InterPro" id="IPR000560">
    <property type="entry name" value="His_Pase_clade-2"/>
</dbReference>
<keyword evidence="8" id="KW-1185">Reference proteome</keyword>
<evidence type="ECO:0000256" key="2">
    <source>
        <dbReference type="ARBA" id="ARBA00022801"/>
    </source>
</evidence>
<evidence type="ECO:0000256" key="5">
    <source>
        <dbReference type="ARBA" id="ARBA00041499"/>
    </source>
</evidence>
<protein>
    <recommendedName>
        <fullName evidence="4">2-phosphoxylose phosphatase 1</fullName>
    </recommendedName>
    <alternativeName>
        <fullName evidence="5">Acid phosphatase-like protein 2</fullName>
    </alternativeName>
</protein>
<dbReference type="PANTHER" id="PTHR11567">
    <property type="entry name" value="ACID PHOSPHATASE-RELATED"/>
    <property type="match status" value="1"/>
</dbReference>